<dbReference type="OrthoDB" id="409956at2759"/>
<dbReference type="Proteomes" id="UP001152799">
    <property type="component" value="Chromosome 3"/>
</dbReference>
<dbReference type="InterPro" id="IPR038765">
    <property type="entry name" value="Papain-like_cys_pep_sf"/>
</dbReference>
<dbReference type="CDD" id="cd22744">
    <property type="entry name" value="OTU"/>
    <property type="match status" value="1"/>
</dbReference>
<evidence type="ECO:0000313" key="3">
    <source>
        <dbReference type="Proteomes" id="UP001152799"/>
    </source>
</evidence>
<evidence type="ECO:0000259" key="1">
    <source>
        <dbReference type="PROSITE" id="PS50802"/>
    </source>
</evidence>
<sequence>MSIWKKDTFGKYREMQGNGNCLFRALSVGLGENVTHEELREILVNEVRDKWDEYVNYVFYFNNANDYYREISRVTTWGSFAEILAFSTVLQRRVVVMRDGRKLVDVGSQDNTPIVLRYIGDNHYDLNEDTVIPLPDTVAGSARPPVLVAPAAAVSTVVTPAIIAPAIAVASAAVAPAAAVPVKSPALKRPAPQPRIVTPSQK</sequence>
<reference evidence="2" key="1">
    <citation type="submission" date="2022-01" db="EMBL/GenBank/DDBJ databases">
        <authorList>
            <person name="King R."/>
        </authorList>
    </citation>
    <scope>NUCLEOTIDE SEQUENCE</scope>
</reference>
<dbReference type="GO" id="GO:0016579">
    <property type="term" value="P:protein deubiquitination"/>
    <property type="evidence" value="ECO:0007669"/>
    <property type="project" value="TreeGrafter"/>
</dbReference>
<accession>A0A9N9MLV9</accession>
<dbReference type="Gene3D" id="3.90.70.80">
    <property type="match status" value="1"/>
</dbReference>
<name>A0A9N9MLV9_9CUCU</name>
<dbReference type="InterPro" id="IPR003323">
    <property type="entry name" value="OTU_dom"/>
</dbReference>
<evidence type="ECO:0000313" key="2">
    <source>
        <dbReference type="EMBL" id="CAG9765765.1"/>
    </source>
</evidence>
<proteinExistence type="predicted"/>
<protein>
    <recommendedName>
        <fullName evidence="1">OTU domain-containing protein</fullName>
    </recommendedName>
</protein>
<dbReference type="AlphaFoldDB" id="A0A9N9MLV9"/>
<dbReference type="PROSITE" id="PS50802">
    <property type="entry name" value="OTU"/>
    <property type="match status" value="1"/>
</dbReference>
<dbReference type="PANTHER" id="PTHR12419:SF11">
    <property type="entry name" value="OTU DOMAIN-CONTAINING PROTEIN DDB_G0284757"/>
    <property type="match status" value="1"/>
</dbReference>
<dbReference type="Pfam" id="PF02338">
    <property type="entry name" value="OTU"/>
    <property type="match status" value="1"/>
</dbReference>
<dbReference type="PANTHER" id="PTHR12419">
    <property type="entry name" value="OTU DOMAIN CONTAINING PROTEIN"/>
    <property type="match status" value="1"/>
</dbReference>
<keyword evidence="3" id="KW-1185">Reference proteome</keyword>
<dbReference type="GO" id="GO:0004843">
    <property type="term" value="F:cysteine-type deubiquitinase activity"/>
    <property type="evidence" value="ECO:0007669"/>
    <property type="project" value="TreeGrafter"/>
</dbReference>
<dbReference type="InterPro" id="IPR050704">
    <property type="entry name" value="Peptidase_C85-like"/>
</dbReference>
<organism evidence="2 3">
    <name type="scientific">Ceutorhynchus assimilis</name>
    <name type="common">cabbage seed weevil</name>
    <dbReference type="NCBI Taxonomy" id="467358"/>
    <lineage>
        <taxon>Eukaryota</taxon>
        <taxon>Metazoa</taxon>
        <taxon>Ecdysozoa</taxon>
        <taxon>Arthropoda</taxon>
        <taxon>Hexapoda</taxon>
        <taxon>Insecta</taxon>
        <taxon>Pterygota</taxon>
        <taxon>Neoptera</taxon>
        <taxon>Endopterygota</taxon>
        <taxon>Coleoptera</taxon>
        <taxon>Polyphaga</taxon>
        <taxon>Cucujiformia</taxon>
        <taxon>Curculionidae</taxon>
        <taxon>Ceutorhynchinae</taxon>
        <taxon>Ceutorhynchus</taxon>
    </lineage>
</organism>
<gene>
    <name evidence="2" type="ORF">CEUTPL_LOCUS6368</name>
</gene>
<feature type="domain" description="OTU" evidence="1">
    <location>
        <begin position="10"/>
        <end position="130"/>
    </location>
</feature>
<dbReference type="EMBL" id="OU892279">
    <property type="protein sequence ID" value="CAG9765765.1"/>
    <property type="molecule type" value="Genomic_DNA"/>
</dbReference>
<dbReference type="SUPFAM" id="SSF54001">
    <property type="entry name" value="Cysteine proteinases"/>
    <property type="match status" value="1"/>
</dbReference>